<accession>A0ABQ3ZWE1</accession>
<keyword evidence="3" id="KW-1185">Reference proteome</keyword>
<protein>
    <submittedName>
        <fullName evidence="2">HEXXH motif domain-containing protein</fullName>
    </submittedName>
</protein>
<evidence type="ECO:0000313" key="2">
    <source>
        <dbReference type="EMBL" id="GIE22839.1"/>
    </source>
</evidence>
<evidence type="ECO:0000313" key="3">
    <source>
        <dbReference type="Proteomes" id="UP000603200"/>
    </source>
</evidence>
<dbReference type="InterPro" id="IPR026337">
    <property type="entry name" value="AKG_HExxH"/>
</dbReference>
<dbReference type="Proteomes" id="UP000603200">
    <property type="component" value="Unassembled WGS sequence"/>
</dbReference>
<gene>
    <name evidence="2" type="ORF">Ahu01nite_059410</name>
</gene>
<reference evidence="2 3" key="1">
    <citation type="submission" date="2021-01" db="EMBL/GenBank/DDBJ databases">
        <title>Whole genome shotgun sequence of Actinoplanes humidus NBRC 14915.</title>
        <authorList>
            <person name="Komaki H."/>
            <person name="Tamura T."/>
        </authorList>
    </citation>
    <scope>NUCLEOTIDE SEQUENCE [LARGE SCALE GENOMIC DNA]</scope>
    <source>
        <strain evidence="2 3">NBRC 14915</strain>
    </source>
</reference>
<proteinExistence type="predicted"/>
<dbReference type="EMBL" id="BOMN01000086">
    <property type="protein sequence ID" value="GIE22839.1"/>
    <property type="molecule type" value="Genomic_DNA"/>
</dbReference>
<sequence>MSSSDHEHLRPHVLPLRRFRELARGKGGAEAIKVMLAGERSRRLLMVWLLLDQLKSHPDALGPLPHYDRAWAALVKANEQDSATVEKVLLSPQVGIWLSRMLRLLRGRAVSAGPLWVELGHLHAIAFAVAVRTKTALETSIPARAGHVMIPTLGMACLPATEAWSVVEAGYSELTGAWLRLGEPEVVIPAATEEDGNGWWGLREVVVGHDAARLDIWLDDLDPYRDLADPVPAVRLSDSDFQRWRRQIGDAWQIVSRVFPETAEAMGAGMQSLAPLPEGDRAETRSSSTGDGFGSALISPPADPVALAVALIHEFQHIKLGGLLHMVSLLEPEMNSELSYAPWRNDPRPISGLLQGVFAFFGIAQFWQNYRHGLTGADRAVAEFEFAYARRQTRLGMNALRRTSQLTDLGRSFVAELSREVRSQHAEPVTSAAARTAWAAATDHQVVWKLRHFRPDPDGVGRLARMFLAGRPPRGTRQVESILTPQPGEWNFARVALHRDGLYRPELVRGGPEESSRWSARHGASQADLALVQGRIARAAAGYRAMIAADPDDISAWSGLAVANGATAGSTAWKALTRRPDLVRAVYVAAHAVRGSVSPLAVAVWLDADRGRAHRS</sequence>
<comment type="caution">
    <text evidence="2">The sequence shown here is derived from an EMBL/GenBank/DDBJ whole genome shotgun (WGS) entry which is preliminary data.</text>
</comment>
<feature type="region of interest" description="Disordered" evidence="1">
    <location>
        <begin position="272"/>
        <end position="294"/>
    </location>
</feature>
<organism evidence="2 3">
    <name type="scientific">Winogradskya humida</name>
    <dbReference type="NCBI Taxonomy" id="113566"/>
    <lineage>
        <taxon>Bacteria</taxon>
        <taxon>Bacillati</taxon>
        <taxon>Actinomycetota</taxon>
        <taxon>Actinomycetes</taxon>
        <taxon>Micromonosporales</taxon>
        <taxon>Micromonosporaceae</taxon>
        <taxon>Winogradskya</taxon>
    </lineage>
</organism>
<name>A0ABQ3ZWE1_9ACTN</name>
<dbReference type="NCBIfam" id="TIGR04267">
    <property type="entry name" value="mod_HExxH"/>
    <property type="match status" value="1"/>
</dbReference>
<evidence type="ECO:0000256" key="1">
    <source>
        <dbReference type="SAM" id="MobiDB-lite"/>
    </source>
</evidence>